<proteinExistence type="predicted"/>
<accession>A0ABY5FXK3</accession>
<dbReference type="RefSeq" id="WP_255159940.1">
    <property type="nucleotide sequence ID" value="NZ_CP101497.1"/>
</dbReference>
<evidence type="ECO:0000313" key="2">
    <source>
        <dbReference type="Proteomes" id="UP001060039"/>
    </source>
</evidence>
<gene>
    <name evidence="1" type="ORF">NNL39_01450</name>
</gene>
<protein>
    <submittedName>
        <fullName evidence="1">OsmC family protein</fullName>
    </submittedName>
</protein>
<dbReference type="SUPFAM" id="SSF82784">
    <property type="entry name" value="OsmC-like"/>
    <property type="match status" value="1"/>
</dbReference>
<dbReference type="EMBL" id="CP101497">
    <property type="protein sequence ID" value="UTT62808.1"/>
    <property type="molecule type" value="Genomic_DNA"/>
</dbReference>
<dbReference type="Pfam" id="PF02566">
    <property type="entry name" value="OsmC"/>
    <property type="match status" value="1"/>
</dbReference>
<dbReference type="InterPro" id="IPR015946">
    <property type="entry name" value="KH_dom-like_a/b"/>
</dbReference>
<sequence>MDELRSRIAADPEAGIMRPWLRATIVEGVHGAAEFEQYGRSHRFESDEAIERGGSGSAPSPLRYLLAALAFCSQGWIAKEFAERSVDARTDTVDARTMIDMAGELGIGAAAPHPPWFVLDIACASDAVDDGALIEAVRAGVARCPVASLLAAAVPLRLLVRQGDSILLDEREDSMRSDDERELSR</sequence>
<dbReference type="InterPro" id="IPR003718">
    <property type="entry name" value="OsmC/Ohr_fam"/>
</dbReference>
<reference evidence="1" key="1">
    <citation type="submission" date="2022-07" db="EMBL/GenBank/DDBJ databases">
        <title>Taxonomic analysis of Microcella humidisoli nov. sp., isolated from riverside soil.</title>
        <authorList>
            <person name="Molina K.M."/>
            <person name="Kim S.B."/>
        </authorList>
    </citation>
    <scope>NUCLEOTIDE SEQUENCE</scope>
    <source>
        <strain evidence="1">MMS21-STM10</strain>
    </source>
</reference>
<keyword evidence="2" id="KW-1185">Reference proteome</keyword>
<organism evidence="1 2">
    <name type="scientific">Microcella humidisoli</name>
    <dbReference type="NCBI Taxonomy" id="2963406"/>
    <lineage>
        <taxon>Bacteria</taxon>
        <taxon>Bacillati</taxon>
        <taxon>Actinomycetota</taxon>
        <taxon>Actinomycetes</taxon>
        <taxon>Micrococcales</taxon>
        <taxon>Microbacteriaceae</taxon>
        <taxon>Microcella</taxon>
    </lineage>
</organism>
<dbReference type="Proteomes" id="UP001060039">
    <property type="component" value="Chromosome"/>
</dbReference>
<dbReference type="Gene3D" id="3.30.300.20">
    <property type="match status" value="1"/>
</dbReference>
<name>A0ABY5FXK3_9MICO</name>
<dbReference type="InterPro" id="IPR036102">
    <property type="entry name" value="OsmC/Ohrsf"/>
</dbReference>
<evidence type="ECO:0000313" key="1">
    <source>
        <dbReference type="EMBL" id="UTT62808.1"/>
    </source>
</evidence>